<dbReference type="InterPro" id="IPR036271">
    <property type="entry name" value="Tet_transcr_reg_TetR-rel_C_sf"/>
</dbReference>
<dbReference type="InterPro" id="IPR009057">
    <property type="entry name" value="Homeodomain-like_sf"/>
</dbReference>
<reference evidence="6" key="1">
    <citation type="submission" date="2020-10" db="EMBL/GenBank/DDBJ databases">
        <title>Taxonomic study of unclassified bacteria belonging to the class Ktedonobacteria.</title>
        <authorList>
            <person name="Yabe S."/>
            <person name="Wang C.M."/>
            <person name="Zheng Y."/>
            <person name="Sakai Y."/>
            <person name="Cavaletti L."/>
            <person name="Monciardini P."/>
            <person name="Donadio S."/>
        </authorList>
    </citation>
    <scope>NUCLEOTIDE SEQUENCE</scope>
    <source>
        <strain evidence="6">SOSP1-1</strain>
    </source>
</reference>
<sequence length="211" mass="24476">MERPGKAVELKQRREERRDAVANKQQLLQTAQELFAERDIESVTMTEIAKAAGVGQGTLYRHFAHKGELLEALLTPHFEQFQKEAKGNFGFEQGEAQPIQLIYLFLKKFARFIEEHTTYLLALYRAYQAQEDRSFYQCEGFTWNRERVVFYFQIAVKMGACRADLDCEYLAECLLAAIQVDLYLYQRHTLGWSEERIVNGLAQLLDGLAVH</sequence>
<keyword evidence="2 4" id="KW-0238">DNA-binding</keyword>
<evidence type="ECO:0000256" key="3">
    <source>
        <dbReference type="ARBA" id="ARBA00023163"/>
    </source>
</evidence>
<dbReference type="SUPFAM" id="SSF46689">
    <property type="entry name" value="Homeodomain-like"/>
    <property type="match status" value="1"/>
</dbReference>
<evidence type="ECO:0000313" key="7">
    <source>
        <dbReference type="Proteomes" id="UP000612362"/>
    </source>
</evidence>
<organism evidence="6 7">
    <name type="scientific">Ktedonospora formicarum</name>
    <dbReference type="NCBI Taxonomy" id="2778364"/>
    <lineage>
        <taxon>Bacteria</taxon>
        <taxon>Bacillati</taxon>
        <taxon>Chloroflexota</taxon>
        <taxon>Ktedonobacteria</taxon>
        <taxon>Ktedonobacterales</taxon>
        <taxon>Ktedonobacteraceae</taxon>
        <taxon>Ktedonospora</taxon>
    </lineage>
</organism>
<proteinExistence type="predicted"/>
<evidence type="ECO:0000256" key="2">
    <source>
        <dbReference type="ARBA" id="ARBA00023125"/>
    </source>
</evidence>
<evidence type="ECO:0000256" key="4">
    <source>
        <dbReference type="PROSITE-ProRule" id="PRU00335"/>
    </source>
</evidence>
<keyword evidence="3" id="KW-0804">Transcription</keyword>
<gene>
    <name evidence="6" type="ORF">KSX_65460</name>
</gene>
<comment type="caution">
    <text evidence="6">The sequence shown here is derived from an EMBL/GenBank/DDBJ whole genome shotgun (WGS) entry which is preliminary data.</text>
</comment>
<protein>
    <submittedName>
        <fullName evidence="6">TetR family transcriptional regulator</fullName>
    </submittedName>
</protein>
<dbReference type="Gene3D" id="1.10.357.10">
    <property type="entry name" value="Tetracycline Repressor, domain 2"/>
    <property type="match status" value="1"/>
</dbReference>
<dbReference type="GO" id="GO:0000976">
    <property type="term" value="F:transcription cis-regulatory region binding"/>
    <property type="evidence" value="ECO:0007669"/>
    <property type="project" value="TreeGrafter"/>
</dbReference>
<feature type="DNA-binding region" description="H-T-H motif" evidence="4">
    <location>
        <begin position="44"/>
        <end position="63"/>
    </location>
</feature>
<dbReference type="InterPro" id="IPR001647">
    <property type="entry name" value="HTH_TetR"/>
</dbReference>
<keyword evidence="1" id="KW-0805">Transcription regulation</keyword>
<dbReference type="EMBL" id="BNJF01000004">
    <property type="protein sequence ID" value="GHO48383.1"/>
    <property type="molecule type" value="Genomic_DNA"/>
</dbReference>
<keyword evidence="7" id="KW-1185">Reference proteome</keyword>
<dbReference type="PANTHER" id="PTHR30055">
    <property type="entry name" value="HTH-TYPE TRANSCRIPTIONAL REGULATOR RUTR"/>
    <property type="match status" value="1"/>
</dbReference>
<evidence type="ECO:0000256" key="1">
    <source>
        <dbReference type="ARBA" id="ARBA00023015"/>
    </source>
</evidence>
<dbReference type="GO" id="GO:0003700">
    <property type="term" value="F:DNA-binding transcription factor activity"/>
    <property type="evidence" value="ECO:0007669"/>
    <property type="project" value="TreeGrafter"/>
</dbReference>
<evidence type="ECO:0000259" key="5">
    <source>
        <dbReference type="PROSITE" id="PS50977"/>
    </source>
</evidence>
<dbReference type="Pfam" id="PF00440">
    <property type="entry name" value="TetR_N"/>
    <property type="match status" value="1"/>
</dbReference>
<feature type="domain" description="HTH tetR-type" evidence="5">
    <location>
        <begin position="21"/>
        <end position="81"/>
    </location>
</feature>
<evidence type="ECO:0000313" key="6">
    <source>
        <dbReference type="EMBL" id="GHO48383.1"/>
    </source>
</evidence>
<dbReference type="PANTHER" id="PTHR30055:SF234">
    <property type="entry name" value="HTH-TYPE TRANSCRIPTIONAL REGULATOR BETI"/>
    <property type="match status" value="1"/>
</dbReference>
<dbReference type="InterPro" id="IPR050109">
    <property type="entry name" value="HTH-type_TetR-like_transc_reg"/>
</dbReference>
<dbReference type="AlphaFoldDB" id="A0A8J3I778"/>
<dbReference type="Proteomes" id="UP000612362">
    <property type="component" value="Unassembled WGS sequence"/>
</dbReference>
<dbReference type="SUPFAM" id="SSF48498">
    <property type="entry name" value="Tetracyclin repressor-like, C-terminal domain"/>
    <property type="match status" value="1"/>
</dbReference>
<dbReference type="PROSITE" id="PS50977">
    <property type="entry name" value="HTH_TETR_2"/>
    <property type="match status" value="1"/>
</dbReference>
<accession>A0A8J3I778</accession>
<name>A0A8J3I778_9CHLR</name>
<dbReference type="PRINTS" id="PR00455">
    <property type="entry name" value="HTHTETR"/>
</dbReference>
<dbReference type="RefSeq" id="WP_220197600.1">
    <property type="nucleotide sequence ID" value="NZ_BNJF01000004.1"/>
</dbReference>